<feature type="compositionally biased region" description="Basic residues" evidence="1">
    <location>
        <begin position="164"/>
        <end position="173"/>
    </location>
</feature>
<accession>A0A5E7A309</accession>
<name>A0A5E7A309_PSEFL</name>
<dbReference type="EMBL" id="CABVHO010000163">
    <property type="protein sequence ID" value="VVN70163.1"/>
    <property type="molecule type" value="Genomic_DNA"/>
</dbReference>
<dbReference type="Proteomes" id="UP000326437">
    <property type="component" value="Unassembled WGS sequence"/>
</dbReference>
<evidence type="ECO:0000313" key="2">
    <source>
        <dbReference type="EMBL" id="VVN70163.1"/>
    </source>
</evidence>
<protein>
    <submittedName>
        <fullName evidence="2">Uncharacterized protein</fullName>
    </submittedName>
</protein>
<dbReference type="AlphaFoldDB" id="A0A5E7A309"/>
<proteinExistence type="predicted"/>
<sequence length="173" mass="19173">MGNGARSASGRQGVTDTAEAQAAGFGVQQGHAEQQERGTGCRQHHVLDAGFQGALVEEGIGHQAVNRYREQFQTDKQTGQVLRADQHNTAGRCQQHQQVQLFAVARIARAAFTQVGVRQGDAGQGRDQDQADIQISEVVHHQQRGDSQWSNFQRREDRQQGQVKTRHRKQEGL</sequence>
<organism evidence="2 3">
    <name type="scientific">Pseudomonas fluorescens</name>
    <dbReference type="NCBI Taxonomy" id="294"/>
    <lineage>
        <taxon>Bacteria</taxon>
        <taxon>Pseudomonadati</taxon>
        <taxon>Pseudomonadota</taxon>
        <taxon>Gammaproteobacteria</taxon>
        <taxon>Pseudomonadales</taxon>
        <taxon>Pseudomonadaceae</taxon>
        <taxon>Pseudomonas</taxon>
    </lineage>
</organism>
<reference evidence="2 3" key="1">
    <citation type="submission" date="2019-09" db="EMBL/GenBank/DDBJ databases">
        <authorList>
            <person name="Chandra G."/>
            <person name="Truman W A."/>
        </authorList>
    </citation>
    <scope>NUCLEOTIDE SEQUENCE [LARGE SCALE GENOMIC DNA]</scope>
    <source>
        <strain evidence="2">PS685</strain>
    </source>
</reference>
<evidence type="ECO:0000313" key="3">
    <source>
        <dbReference type="Proteomes" id="UP000326437"/>
    </source>
</evidence>
<feature type="region of interest" description="Disordered" evidence="1">
    <location>
        <begin position="119"/>
        <end position="173"/>
    </location>
</feature>
<evidence type="ECO:0000256" key="1">
    <source>
        <dbReference type="SAM" id="MobiDB-lite"/>
    </source>
</evidence>
<gene>
    <name evidence="2" type="ORF">PS685_04986</name>
</gene>